<dbReference type="InterPro" id="IPR017853">
    <property type="entry name" value="GH"/>
</dbReference>
<dbReference type="InterPro" id="IPR050985">
    <property type="entry name" value="Alpha-glycosidase_related"/>
</dbReference>
<protein>
    <recommendedName>
        <fullName evidence="3 6">Alpha-galactosidase</fullName>
        <ecNumber evidence="3 6">3.2.1.22</ecNumber>
    </recommendedName>
</protein>
<dbReference type="Pfam" id="PF16875">
    <property type="entry name" value="Glyco_hydro_36N"/>
    <property type="match status" value="1"/>
</dbReference>
<dbReference type="PRINTS" id="PR00743">
    <property type="entry name" value="GLHYDRLASE36"/>
</dbReference>
<comment type="caution">
    <text evidence="9">The sequence shown here is derived from an EMBL/GenBank/DDBJ whole genome shotgun (WGS) entry which is preliminary data.</text>
</comment>
<dbReference type="PROSITE" id="PS00512">
    <property type="entry name" value="ALPHA_GALACTOSIDASE"/>
    <property type="match status" value="1"/>
</dbReference>
<dbReference type="GO" id="GO:0004557">
    <property type="term" value="F:alpha-galactosidase activity"/>
    <property type="evidence" value="ECO:0007669"/>
    <property type="project" value="UniProtKB-EC"/>
</dbReference>
<evidence type="ECO:0000256" key="2">
    <source>
        <dbReference type="ARBA" id="ARBA00006202"/>
    </source>
</evidence>
<organism evidence="9 10">
    <name type="scientific">Caldifermentibacillus hisashii</name>
    <dbReference type="NCBI Taxonomy" id="996558"/>
    <lineage>
        <taxon>Bacteria</taxon>
        <taxon>Bacillati</taxon>
        <taxon>Bacillota</taxon>
        <taxon>Bacilli</taxon>
        <taxon>Bacillales</taxon>
        <taxon>Bacillaceae</taxon>
        <taxon>Caldifermentibacillus</taxon>
    </lineage>
</organism>
<dbReference type="Proteomes" id="UP001459714">
    <property type="component" value="Unassembled WGS sequence"/>
</dbReference>
<dbReference type="InterPro" id="IPR002252">
    <property type="entry name" value="Glyco_hydro_36"/>
</dbReference>
<dbReference type="InterPro" id="IPR013780">
    <property type="entry name" value="Glyco_hydro_b"/>
</dbReference>
<gene>
    <name evidence="9" type="ORF">NST17_02595</name>
</gene>
<name>A0ABU9JTF8_9BACI</name>
<evidence type="ECO:0000313" key="9">
    <source>
        <dbReference type="EMBL" id="MEL3956114.1"/>
    </source>
</evidence>
<evidence type="ECO:0000256" key="1">
    <source>
        <dbReference type="ARBA" id="ARBA00001255"/>
    </source>
</evidence>
<dbReference type="InterPro" id="IPR000111">
    <property type="entry name" value="Glyco_hydro_27/36_CS"/>
</dbReference>
<dbReference type="Pfam" id="PF02065">
    <property type="entry name" value="Melibiase"/>
    <property type="match status" value="1"/>
</dbReference>
<dbReference type="EC" id="3.2.1.22" evidence="3 6"/>
<accession>A0ABU9JTF8</accession>
<evidence type="ECO:0000259" key="7">
    <source>
        <dbReference type="Pfam" id="PF16874"/>
    </source>
</evidence>
<feature type="domain" description="Glycosyl hydrolase family 36 N-terminal" evidence="8">
    <location>
        <begin position="37"/>
        <end position="294"/>
    </location>
</feature>
<evidence type="ECO:0000259" key="8">
    <source>
        <dbReference type="Pfam" id="PF16875"/>
    </source>
</evidence>
<keyword evidence="4 6" id="KW-0378">Hydrolase</keyword>
<dbReference type="PANTHER" id="PTHR43053">
    <property type="entry name" value="GLYCOSIDASE FAMILY 31"/>
    <property type="match status" value="1"/>
</dbReference>
<dbReference type="EMBL" id="JBBYAK010000001">
    <property type="protein sequence ID" value="MEL3956114.1"/>
    <property type="molecule type" value="Genomic_DNA"/>
</dbReference>
<comment type="similarity">
    <text evidence="2">Belongs to the glycosyl hydrolase 36 family.</text>
</comment>
<dbReference type="InterPro" id="IPR038417">
    <property type="entry name" value="Alpga-gal_N_sf"/>
</dbReference>
<dbReference type="InterPro" id="IPR031705">
    <property type="entry name" value="Glyco_hydro_36_C"/>
</dbReference>
<evidence type="ECO:0000256" key="4">
    <source>
        <dbReference type="ARBA" id="ARBA00022801"/>
    </source>
</evidence>
<dbReference type="InterPro" id="IPR013785">
    <property type="entry name" value="Aldolase_TIM"/>
</dbReference>
<dbReference type="SUPFAM" id="SSF51445">
    <property type="entry name" value="(Trans)glycosidases"/>
    <property type="match status" value="1"/>
</dbReference>
<keyword evidence="10" id="KW-1185">Reference proteome</keyword>
<comment type="catalytic activity">
    <reaction evidence="1 6">
        <text>Hydrolysis of terminal, non-reducing alpha-D-galactose residues in alpha-D-galactosides, including galactose oligosaccharides, galactomannans and galactolipids.</text>
        <dbReference type="EC" id="3.2.1.22"/>
    </reaction>
</comment>
<evidence type="ECO:0000256" key="6">
    <source>
        <dbReference type="PIRNR" id="PIRNR005536"/>
    </source>
</evidence>
<evidence type="ECO:0000256" key="3">
    <source>
        <dbReference type="ARBA" id="ARBA00012755"/>
    </source>
</evidence>
<dbReference type="Gene3D" id="3.20.20.70">
    <property type="entry name" value="Aldolase class I"/>
    <property type="match status" value="1"/>
</dbReference>
<sequence length="751" mass="86394">MDMKLDQIAIYYNEGTKEFHIQGLNFSYIFKILKNNQLGHIFYGKRIHHRASFSHMLKIKPRANSTVQFEDDPAFSLEMIKQEYPSYGTTDFREPAFQIVYENGSRISNFEYKEHKIYKGKPRLDGLPATYIENENEAITLEIHLFDELTATEIILLYTVFAQFNVLTRSAKFINKGKQALNLTRVMSANIDFFDADFEMIHLSGAWARERHVKNRKLEVGIQSISSTRGNASSPHHNPFIALKRPDATEHQGEVYGFSLVYSGNFLAQVEVDNFEIARVSLGINPFDFNWLLERGESFQTPEAVMVYSDQGLNGMSQTYHELYRTRLARGKWRDKMRPVLINNWEATYFSFHEEKLLEIAKVAKGLGVELFVLDDGWFGQRNNSKTSLGDWFVNHEKIPSGIDGLSRKINDLGLAFGLWIEPEMISKQSKLYSEHPDWLIQVPGRRQSPGRNQFVLDFSRKEVVDHIYEMMAKLLSTASISYIKWDMNRYMTEIGSATLPAERQRELSHRYILGVYRLYERLTSEFPHVLFESCAAGGARFDPGMIYYAPQTWTSDDTDAVERLKIQYGTSLVYPLSAIGAHVSAIPNHQVKRLTNLHMRAAVAYFGVFGYELDVTTMSEYDRACMREQINFYKKHRELIQKGIFYRLLSPFVGSGNDTAWMVVSKDKKEAIIGYFQVLAKPNSKYKKLLLKGLDPNTEYEIEGSSVTHYGDELMNFGLVLEEGNVAVDQSGYKQSGDFTAQLFVMKAKR</sequence>
<evidence type="ECO:0000256" key="5">
    <source>
        <dbReference type="ARBA" id="ARBA00023295"/>
    </source>
</evidence>
<dbReference type="Pfam" id="PF16874">
    <property type="entry name" value="Glyco_hydro_36C"/>
    <property type="match status" value="1"/>
</dbReference>
<dbReference type="PANTHER" id="PTHR43053:SF3">
    <property type="entry name" value="ALPHA-GALACTOSIDASE C-RELATED"/>
    <property type="match status" value="1"/>
</dbReference>
<dbReference type="Gene3D" id="2.70.98.60">
    <property type="entry name" value="alpha-galactosidase from lactobacil brevis"/>
    <property type="match status" value="1"/>
</dbReference>
<dbReference type="CDD" id="cd14791">
    <property type="entry name" value="GH36"/>
    <property type="match status" value="1"/>
</dbReference>
<proteinExistence type="inferred from homology"/>
<evidence type="ECO:0000313" key="10">
    <source>
        <dbReference type="Proteomes" id="UP001459714"/>
    </source>
</evidence>
<dbReference type="Gene3D" id="2.60.40.1180">
    <property type="entry name" value="Golgi alpha-mannosidase II"/>
    <property type="match status" value="1"/>
</dbReference>
<keyword evidence="5 6" id="KW-0326">Glycosidase</keyword>
<dbReference type="PIRSF" id="PIRSF005536">
    <property type="entry name" value="Agal"/>
    <property type="match status" value="1"/>
</dbReference>
<dbReference type="InterPro" id="IPR031704">
    <property type="entry name" value="Glyco_hydro_36_N"/>
</dbReference>
<reference evidence="9 10" key="1">
    <citation type="submission" date="2024-03" db="EMBL/GenBank/DDBJ databases">
        <title>Bacilli Hybrid Assemblies.</title>
        <authorList>
            <person name="Kovac J."/>
        </authorList>
    </citation>
    <scope>NUCLEOTIDE SEQUENCE [LARGE SCALE GENOMIC DNA]</scope>
    <source>
        <strain evidence="9 10">FSL M8-0022</strain>
    </source>
</reference>
<feature type="domain" description="Glycosyl hydrolase family 36 C-terminal" evidence="7">
    <location>
        <begin position="660"/>
        <end position="746"/>
    </location>
</feature>